<accession>A0A2V2MTD9</accession>
<reference evidence="2 3" key="1">
    <citation type="submission" date="2018-05" db="EMBL/GenBank/DDBJ databases">
        <title>Draft genome of Methanospirillum stamsii Pt1.</title>
        <authorList>
            <person name="Dueholm M.S."/>
            <person name="Nielsen P.H."/>
            <person name="Bakmann L.F."/>
            <person name="Otzen D.E."/>
        </authorList>
    </citation>
    <scope>NUCLEOTIDE SEQUENCE [LARGE SCALE GENOMIC DNA]</scope>
    <source>
        <strain evidence="2 3">Pt1</strain>
    </source>
</reference>
<organism evidence="2 3">
    <name type="scientific">Methanospirillum stamsii</name>
    <dbReference type="NCBI Taxonomy" id="1277351"/>
    <lineage>
        <taxon>Archaea</taxon>
        <taxon>Methanobacteriati</taxon>
        <taxon>Methanobacteriota</taxon>
        <taxon>Stenosarchaea group</taxon>
        <taxon>Methanomicrobia</taxon>
        <taxon>Methanomicrobiales</taxon>
        <taxon>Methanospirillaceae</taxon>
        <taxon>Methanospirillum</taxon>
    </lineage>
</organism>
<dbReference type="CDD" id="cd07719">
    <property type="entry name" value="arylsulfatase_AtsA-like_MBL-fold"/>
    <property type="match status" value="1"/>
</dbReference>
<dbReference type="InterPro" id="IPR044094">
    <property type="entry name" value="AtsA-like_MBL-fold"/>
</dbReference>
<dbReference type="Gene3D" id="3.60.15.10">
    <property type="entry name" value="Ribonuclease Z/Hydroxyacylglutathione hydrolase-like"/>
    <property type="match status" value="1"/>
</dbReference>
<protein>
    <submittedName>
        <fullName evidence="2">MBL fold metallo-hydrolase</fullName>
    </submittedName>
</protein>
<dbReference type="SUPFAM" id="SSF56281">
    <property type="entry name" value="Metallo-hydrolase/oxidoreductase"/>
    <property type="match status" value="1"/>
</dbReference>
<gene>
    <name evidence="2" type="ORF">DLD82_17615</name>
</gene>
<sequence length="445" mass="48386">MNIIRVFMMVLVCWALTGFFVSAEDTDDSGIHNFTDESMPEDFSRENEVLNQVTPARIITGDEAKNCDTRLVLIGTTGGISWYPETDRASSSSVLIVNDSWYIIDMGQGSAAKLSEALNYGDFMDTPEGRVETGSSTFLAHANALFFTHLHQDHTADYPSFLLIGAGAGLGTKRDPDTGKTVYVPLKVFGPANRGTLEADKTNFSARGGQVIYTDSSNPDLITPTPGTRQMTDLIWQAFAQGINDVTLDDGYPDHRSLIEVHEIGGTESGDIPFPGIVVDPNSDSCPEMDPFEVYQDDNVRVTATLVDHHQVFPSIAYRFNTKDGSVVFSSDTGPDTKGNLQKLADGADILLHEVIDRAWIDLKFGTPVPGSQMDALKTHMLTSHTANDVVGSVAESCNVTTLVLNHIVPGNTPYAHLLVAENDFPGEVIIGEDFMEIGLTRDTD</sequence>
<dbReference type="GeneID" id="97608400"/>
<dbReference type="Proteomes" id="UP000245934">
    <property type="component" value="Unassembled WGS sequence"/>
</dbReference>
<proteinExistence type="predicted"/>
<dbReference type="InterPro" id="IPR036866">
    <property type="entry name" value="RibonucZ/Hydroxyglut_hydro"/>
</dbReference>
<keyword evidence="3" id="KW-1185">Reference proteome</keyword>
<keyword evidence="1 2" id="KW-0378">Hydrolase</keyword>
<evidence type="ECO:0000256" key="1">
    <source>
        <dbReference type="ARBA" id="ARBA00022801"/>
    </source>
</evidence>
<dbReference type="EMBL" id="QGMZ01000061">
    <property type="protein sequence ID" value="PWR69590.1"/>
    <property type="molecule type" value="Genomic_DNA"/>
</dbReference>
<dbReference type="OrthoDB" id="73420at2157"/>
<name>A0A2V2MTD9_9EURY</name>
<evidence type="ECO:0000313" key="2">
    <source>
        <dbReference type="EMBL" id="PWR69590.1"/>
    </source>
</evidence>
<dbReference type="PANTHER" id="PTHR46018:SF2">
    <property type="entry name" value="ZINC PHOSPHODIESTERASE ELAC PROTEIN 1"/>
    <property type="match status" value="1"/>
</dbReference>
<dbReference type="AlphaFoldDB" id="A0A2V2MTD9"/>
<comment type="caution">
    <text evidence="2">The sequence shown here is derived from an EMBL/GenBank/DDBJ whole genome shotgun (WGS) entry which is preliminary data.</text>
</comment>
<evidence type="ECO:0000313" key="3">
    <source>
        <dbReference type="Proteomes" id="UP000245934"/>
    </source>
</evidence>
<dbReference type="RefSeq" id="WP_109942445.1">
    <property type="nucleotide sequence ID" value="NZ_CP176366.1"/>
</dbReference>
<dbReference type="PANTHER" id="PTHR46018">
    <property type="entry name" value="ZINC PHOSPHODIESTERASE ELAC PROTEIN 1"/>
    <property type="match status" value="1"/>
</dbReference>
<dbReference type="GO" id="GO:0042781">
    <property type="term" value="F:3'-tRNA processing endoribonuclease activity"/>
    <property type="evidence" value="ECO:0007669"/>
    <property type="project" value="TreeGrafter"/>
</dbReference>